<feature type="compositionally biased region" description="Polar residues" evidence="1">
    <location>
        <begin position="12"/>
        <end position="22"/>
    </location>
</feature>
<evidence type="ECO:0000313" key="3">
    <source>
        <dbReference type="Proteomes" id="UP000789375"/>
    </source>
</evidence>
<gene>
    <name evidence="2" type="ORF">FMOSSE_LOCUS12797</name>
</gene>
<evidence type="ECO:0000313" key="2">
    <source>
        <dbReference type="EMBL" id="CAG8679262.1"/>
    </source>
</evidence>
<protein>
    <submittedName>
        <fullName evidence="2">14733_t:CDS:1</fullName>
    </submittedName>
</protein>
<feature type="region of interest" description="Disordered" evidence="1">
    <location>
        <begin position="1"/>
        <end position="50"/>
    </location>
</feature>
<organism evidence="2 3">
    <name type="scientific">Funneliformis mosseae</name>
    <name type="common">Endomycorrhizal fungus</name>
    <name type="synonym">Glomus mosseae</name>
    <dbReference type="NCBI Taxonomy" id="27381"/>
    <lineage>
        <taxon>Eukaryota</taxon>
        <taxon>Fungi</taxon>
        <taxon>Fungi incertae sedis</taxon>
        <taxon>Mucoromycota</taxon>
        <taxon>Glomeromycotina</taxon>
        <taxon>Glomeromycetes</taxon>
        <taxon>Glomerales</taxon>
        <taxon>Glomeraceae</taxon>
        <taxon>Funneliformis</taxon>
    </lineage>
</organism>
<name>A0A9N9HDE7_FUNMO</name>
<evidence type="ECO:0000256" key="1">
    <source>
        <dbReference type="SAM" id="MobiDB-lite"/>
    </source>
</evidence>
<feature type="non-terminal residue" evidence="2">
    <location>
        <position position="50"/>
    </location>
</feature>
<keyword evidence="3" id="KW-1185">Reference proteome</keyword>
<dbReference type="AlphaFoldDB" id="A0A9N9HDE7"/>
<dbReference type="Proteomes" id="UP000789375">
    <property type="component" value="Unassembled WGS sequence"/>
</dbReference>
<accession>A0A9N9HDE7</accession>
<sequence>MARPEKILPISEENSSSTSQIASAKADNDDDKYFYSEDREVKGANKEVPK</sequence>
<proteinExistence type="predicted"/>
<comment type="caution">
    <text evidence="2">The sequence shown here is derived from an EMBL/GenBank/DDBJ whole genome shotgun (WGS) entry which is preliminary data.</text>
</comment>
<feature type="compositionally biased region" description="Basic and acidic residues" evidence="1">
    <location>
        <begin position="31"/>
        <end position="50"/>
    </location>
</feature>
<dbReference type="EMBL" id="CAJVPP010006538">
    <property type="protein sequence ID" value="CAG8679262.1"/>
    <property type="molecule type" value="Genomic_DNA"/>
</dbReference>
<reference evidence="2" key="1">
    <citation type="submission" date="2021-06" db="EMBL/GenBank/DDBJ databases">
        <authorList>
            <person name="Kallberg Y."/>
            <person name="Tangrot J."/>
            <person name="Rosling A."/>
        </authorList>
    </citation>
    <scope>NUCLEOTIDE SEQUENCE</scope>
    <source>
        <strain evidence="2">87-6 pot B 2015</strain>
    </source>
</reference>